<proteinExistence type="predicted"/>
<organism evidence="1 2">
    <name type="scientific">Paenibacillus eucommiae</name>
    <dbReference type="NCBI Taxonomy" id="1355755"/>
    <lineage>
        <taxon>Bacteria</taxon>
        <taxon>Bacillati</taxon>
        <taxon>Bacillota</taxon>
        <taxon>Bacilli</taxon>
        <taxon>Bacillales</taxon>
        <taxon>Paenibacillaceae</taxon>
        <taxon>Paenibacillus</taxon>
    </lineage>
</organism>
<keyword evidence="2" id="KW-1185">Reference proteome</keyword>
<accession>A0ABS4J493</accession>
<comment type="caution">
    <text evidence="1">The sequence shown here is derived from an EMBL/GenBank/DDBJ whole genome shotgun (WGS) entry which is preliminary data.</text>
</comment>
<evidence type="ECO:0000313" key="2">
    <source>
        <dbReference type="Proteomes" id="UP001519287"/>
    </source>
</evidence>
<dbReference type="Proteomes" id="UP001519287">
    <property type="component" value="Unassembled WGS sequence"/>
</dbReference>
<evidence type="ECO:0000313" key="1">
    <source>
        <dbReference type="EMBL" id="MBP1994658.1"/>
    </source>
</evidence>
<name>A0ABS4J493_9BACL</name>
<reference evidence="1 2" key="1">
    <citation type="submission" date="2021-03" db="EMBL/GenBank/DDBJ databases">
        <title>Genomic Encyclopedia of Type Strains, Phase IV (KMG-IV): sequencing the most valuable type-strain genomes for metagenomic binning, comparative biology and taxonomic classification.</title>
        <authorList>
            <person name="Goeker M."/>
        </authorList>
    </citation>
    <scope>NUCLEOTIDE SEQUENCE [LARGE SCALE GENOMIC DNA]</scope>
    <source>
        <strain evidence="1 2">DSM 26048</strain>
    </source>
</reference>
<gene>
    <name evidence="1" type="ORF">J2Z66_006297</name>
</gene>
<sequence length="29" mass="3431">MITARLNKLSEAEDKQNRIEIIDELNELM</sequence>
<protein>
    <submittedName>
        <fullName evidence="1">Uncharacterized protein</fullName>
    </submittedName>
</protein>
<dbReference type="EMBL" id="JAGGLB010000027">
    <property type="protein sequence ID" value="MBP1994658.1"/>
    <property type="molecule type" value="Genomic_DNA"/>
</dbReference>